<name>A0A0D9X761_9ORYZ</name>
<keyword evidence="2" id="KW-1185">Reference proteome</keyword>
<dbReference type="Proteomes" id="UP000032180">
    <property type="component" value="Chromosome 8"/>
</dbReference>
<evidence type="ECO:0008006" key="3">
    <source>
        <dbReference type="Google" id="ProtNLM"/>
    </source>
</evidence>
<evidence type="ECO:0000313" key="2">
    <source>
        <dbReference type="Proteomes" id="UP000032180"/>
    </source>
</evidence>
<dbReference type="eggNOG" id="ENOG502RYTW">
    <property type="taxonomic scope" value="Eukaryota"/>
</dbReference>
<reference evidence="2" key="2">
    <citation type="submission" date="2013-12" db="EMBL/GenBank/DDBJ databases">
        <authorList>
            <person name="Yu Y."/>
            <person name="Lee S."/>
            <person name="de Baynast K."/>
            <person name="Wissotski M."/>
            <person name="Liu L."/>
            <person name="Talag J."/>
            <person name="Goicoechea J."/>
            <person name="Angelova A."/>
            <person name="Jetty R."/>
            <person name="Kudrna D."/>
            <person name="Golser W."/>
            <person name="Rivera L."/>
            <person name="Zhang J."/>
            <person name="Wing R."/>
        </authorList>
    </citation>
    <scope>NUCLEOTIDE SEQUENCE</scope>
</reference>
<protein>
    <recommendedName>
        <fullName evidence="3">F-box domain-containing protein</fullName>
    </recommendedName>
</protein>
<dbReference type="InterPro" id="IPR036047">
    <property type="entry name" value="F-box-like_dom_sf"/>
</dbReference>
<reference evidence="1 2" key="1">
    <citation type="submission" date="2012-08" db="EMBL/GenBank/DDBJ databases">
        <title>Oryza genome evolution.</title>
        <authorList>
            <person name="Wing R.A."/>
        </authorList>
    </citation>
    <scope>NUCLEOTIDE SEQUENCE</scope>
</reference>
<dbReference type="HOGENOM" id="CLU_003068_5_2_1"/>
<evidence type="ECO:0000313" key="1">
    <source>
        <dbReference type="EnsemblPlants" id="LPERR08G10240.1"/>
    </source>
</evidence>
<dbReference type="PANTHER" id="PTHR34223">
    <property type="entry name" value="OS11G0201299 PROTEIN"/>
    <property type="match status" value="1"/>
</dbReference>
<dbReference type="STRING" id="77586.A0A0D9X761"/>
<dbReference type="InterPro" id="IPR053197">
    <property type="entry name" value="F-box_SCFL_complex_component"/>
</dbReference>
<dbReference type="AlphaFoldDB" id="A0A0D9X761"/>
<organism evidence="1 2">
    <name type="scientific">Leersia perrieri</name>
    <dbReference type="NCBI Taxonomy" id="77586"/>
    <lineage>
        <taxon>Eukaryota</taxon>
        <taxon>Viridiplantae</taxon>
        <taxon>Streptophyta</taxon>
        <taxon>Embryophyta</taxon>
        <taxon>Tracheophyta</taxon>
        <taxon>Spermatophyta</taxon>
        <taxon>Magnoliopsida</taxon>
        <taxon>Liliopsida</taxon>
        <taxon>Poales</taxon>
        <taxon>Poaceae</taxon>
        <taxon>BOP clade</taxon>
        <taxon>Oryzoideae</taxon>
        <taxon>Oryzeae</taxon>
        <taxon>Oryzinae</taxon>
        <taxon>Leersia</taxon>
    </lineage>
</organism>
<dbReference type="Gene3D" id="1.20.1280.50">
    <property type="match status" value="1"/>
</dbReference>
<accession>A0A0D9X761</accession>
<dbReference type="PANTHER" id="PTHR34223:SF40">
    <property type="entry name" value="OS08G0197800 PROTEIN"/>
    <property type="match status" value="1"/>
</dbReference>
<dbReference type="EnsemblPlants" id="LPERR08G10240.1">
    <property type="protein sequence ID" value="LPERR08G10240.1"/>
    <property type="gene ID" value="LPERR08G10240"/>
</dbReference>
<dbReference type="Gramene" id="LPERR08G10240.1">
    <property type="protein sequence ID" value="LPERR08G10240.1"/>
    <property type="gene ID" value="LPERR08G10240"/>
</dbReference>
<proteinExistence type="predicted"/>
<dbReference type="SUPFAM" id="SSF81383">
    <property type="entry name" value="F-box domain"/>
    <property type="match status" value="1"/>
</dbReference>
<sequence length="407" mass="45591">MPPKKSKLFHEDGDATGAEDRLSALPDAPLHHVMSFLRAWEVARTCMLSCCWRHLCVTRLAWRWTPSASAKTRQVRLPILARVGGGRAGGHSTDDVQPYVDSWIHAAIRRSARVIQVSEHPKDEAFSNFDNVPIISCHLKHLKLSGLLIMVGFTIDAPCLVLLRRVTPYNIVPLFQNVGSLTLDAATIVLDDSYLFCGYEYQFKDIDGDAIEGSGSTDSESSLNDSCYEVTLLAMQALVNTVRLQMSMIMKNSLQSMGHNQSKHGNYHAYDHNNKFNLGKVLGGHNVLHNLSIARSFELLADAGEVILNRELKTCPNFINLKTLSLGEWCMGPEFDPLVSFLQHSPNLERLYLELKFGYGNKQAMKDSIKPDGRSFFCAHLKMVNISLESSVYRSIINIVDLPRCVW</sequence>
<reference evidence="1" key="3">
    <citation type="submission" date="2015-04" db="UniProtKB">
        <authorList>
            <consortium name="EnsemblPlants"/>
        </authorList>
    </citation>
    <scope>IDENTIFICATION</scope>
</reference>